<dbReference type="PRINTS" id="PR00019">
    <property type="entry name" value="LEURICHRPT"/>
</dbReference>
<evidence type="ECO:0000256" key="1">
    <source>
        <dbReference type="ARBA" id="ARBA00004370"/>
    </source>
</evidence>
<dbReference type="InterPro" id="IPR003591">
    <property type="entry name" value="Leu-rich_rpt_typical-subtyp"/>
</dbReference>
<keyword evidence="2" id="KW-0433">Leucine-rich repeat</keyword>
<name>A0AAW1GH35_SAPOF</name>
<dbReference type="GO" id="GO:0004674">
    <property type="term" value="F:protein serine/threonine kinase activity"/>
    <property type="evidence" value="ECO:0007669"/>
    <property type="project" value="TreeGrafter"/>
</dbReference>
<dbReference type="InterPro" id="IPR000719">
    <property type="entry name" value="Prot_kinase_dom"/>
</dbReference>
<feature type="compositionally biased region" description="Basic and acidic residues" evidence="7">
    <location>
        <begin position="452"/>
        <end position="464"/>
    </location>
</feature>
<comment type="caution">
    <text evidence="9">The sequence shown here is derived from an EMBL/GenBank/DDBJ whole genome shotgun (WGS) entry which is preliminary data.</text>
</comment>
<evidence type="ECO:0000256" key="2">
    <source>
        <dbReference type="ARBA" id="ARBA00022614"/>
    </source>
</evidence>
<feature type="compositionally biased region" description="Polar residues" evidence="7">
    <location>
        <begin position="466"/>
        <end position="475"/>
    </location>
</feature>
<sequence length="1139" mass="126986">MQPPQQNDQTTATTTTATTDIQPSKLKPLPPPPQEPPLDDAETSIVDVSGKTIDLCLLDAAAAASEADGLYVYRNVFNMLPKTLGSLGTRLKTLKFFANEINLFPDEFEECRQLQCLQLKVASLGLAGLRLSKLTGLKELELSKAPPRPSGFPIFSEISALKSLTKLSVCHFSIRYLPPEIGCLTNLEYLDLSFNKIRSLPKEICSLSALVSLKVAHNKLIELPAALSSLQRLEILDLSRNRLTSLGLLDLNRMPNLQKLNLQCNKLLSFQLPSWICCNLEGNLVDMWGDDLVSSAVEMDGLEATIIDNGSISCDASSSMSPYHLSGSSLSDRCFMKRRLSKRWKRRQYLQQRTRLNHSKKWKFENHGDVLTIKPRGKCGTCKKAFCTSDMPSGCASSITCIEDQSKQSTFENDNGVNCPDAAEDASVKLEKGPKLENCSCVDCDEIGNQHESSDEKGSHHECSDGSATDTSPVFTPTLADKSRKRSSSQVSKSSQKCKRQSDRSIDNPKPRKSRRSTDGQADISRKYNHTSLCGVDDRLPDGFYDAGRDRPFMSLGDYEQKLELHSREVILLDRERDEELDAISLSAQVMVAHLMKLTGSRMRRDVATDDNLLVASWLALFVSDRFGGSDRSLFLEKVRKDVSGSNYHKPFVCTCAAGNSQDKIEANESVQTMEDTDMRYLCETSLQTIKARQNSVVVPIGTLQLGVCRHRAVLMKYLCDRMEPPVPCELVRGYLDFFPHAWNAILVRRGGSWVRMIVDACCPHDIREEMDPEYFCRYIPLSRITSPKLAHRDTISTSCFPTISACKEVEKVGSSSLVVCNLGSIEAAAKVRTLEISSTSLDAIRKFELTCLGEVRMLGALRNHPCIVEIYGHKISSEWIAASDQKLDQRILHSTILMEYVRGGSLKNYIEKLLKAGEKHVPVDLALCIARDVACALKELHSKHIIHRDVKSENVLIDLELKRSDGSPTVKLSDFDSAVPCRASLHTCCISHFGIPPPNMCVGTPRWMAPEVLRAVDKHKTYGLEIDIWSYGCLLFELLSLQVPYRGLPDSKIQDLLQNGKRPPLTDEMELWSSSDESSRPKASEELQETENDLEGLRFLVDMFQRCTEGNPAERPTAEDLYDMLVAKTASVESAEQV</sequence>
<dbReference type="Pfam" id="PF00069">
    <property type="entry name" value="Pkinase"/>
    <property type="match status" value="1"/>
</dbReference>
<feature type="region of interest" description="Disordered" evidence="7">
    <location>
        <begin position="1"/>
        <end position="41"/>
    </location>
</feature>
<dbReference type="SUPFAM" id="SSF56112">
    <property type="entry name" value="Protein kinase-like (PK-like)"/>
    <property type="match status" value="1"/>
</dbReference>
<dbReference type="InterPro" id="IPR055164">
    <property type="entry name" value="EDR1/CTR1/ARMC3-like_pept-like"/>
</dbReference>
<feature type="compositionally biased region" description="Low complexity" evidence="7">
    <location>
        <begin position="10"/>
        <end position="27"/>
    </location>
</feature>
<feature type="region of interest" description="Disordered" evidence="7">
    <location>
        <begin position="452"/>
        <end position="524"/>
    </location>
</feature>
<dbReference type="PROSITE" id="PS51450">
    <property type="entry name" value="LRR"/>
    <property type="match status" value="2"/>
</dbReference>
<dbReference type="AlphaFoldDB" id="A0AAW1GH35"/>
<dbReference type="SMART" id="SM00364">
    <property type="entry name" value="LRR_BAC"/>
    <property type="match status" value="3"/>
</dbReference>
<dbReference type="SMART" id="SM00220">
    <property type="entry name" value="S_TKc"/>
    <property type="match status" value="1"/>
</dbReference>
<dbReference type="PANTHER" id="PTHR24359:SF1">
    <property type="entry name" value="INHIBITOR OF NUCLEAR FACTOR KAPPA-B KINASE EPSILON SUBUNIT HOMOLOG 1-RELATED"/>
    <property type="match status" value="1"/>
</dbReference>
<evidence type="ECO:0000256" key="3">
    <source>
        <dbReference type="ARBA" id="ARBA00022692"/>
    </source>
</evidence>
<evidence type="ECO:0000259" key="8">
    <source>
        <dbReference type="PROSITE" id="PS50011"/>
    </source>
</evidence>
<dbReference type="Gene3D" id="1.10.510.10">
    <property type="entry name" value="Transferase(Phosphotransferase) domain 1"/>
    <property type="match status" value="1"/>
</dbReference>
<dbReference type="EMBL" id="JBDFQZ010000014">
    <property type="protein sequence ID" value="KAK9664308.1"/>
    <property type="molecule type" value="Genomic_DNA"/>
</dbReference>
<dbReference type="GO" id="GO:0005524">
    <property type="term" value="F:ATP binding"/>
    <property type="evidence" value="ECO:0007669"/>
    <property type="project" value="InterPro"/>
</dbReference>
<protein>
    <recommendedName>
        <fullName evidence="8">Protein kinase domain-containing protein</fullName>
    </recommendedName>
</protein>
<keyword evidence="3" id="KW-0812">Transmembrane</keyword>
<organism evidence="9 10">
    <name type="scientific">Saponaria officinalis</name>
    <name type="common">Common soapwort</name>
    <name type="synonym">Lychnis saponaria</name>
    <dbReference type="NCBI Taxonomy" id="3572"/>
    <lineage>
        <taxon>Eukaryota</taxon>
        <taxon>Viridiplantae</taxon>
        <taxon>Streptophyta</taxon>
        <taxon>Embryophyta</taxon>
        <taxon>Tracheophyta</taxon>
        <taxon>Spermatophyta</taxon>
        <taxon>Magnoliopsida</taxon>
        <taxon>eudicotyledons</taxon>
        <taxon>Gunneridae</taxon>
        <taxon>Pentapetalae</taxon>
        <taxon>Caryophyllales</taxon>
        <taxon>Caryophyllaceae</taxon>
        <taxon>Caryophylleae</taxon>
        <taxon>Saponaria</taxon>
    </lineage>
</organism>
<dbReference type="SMART" id="SM00365">
    <property type="entry name" value="LRR_SD22"/>
    <property type="match status" value="2"/>
</dbReference>
<feature type="domain" description="Protein kinase" evidence="8">
    <location>
        <begin position="790"/>
        <end position="1126"/>
    </location>
</feature>
<dbReference type="Pfam" id="PF23598">
    <property type="entry name" value="LRR_14"/>
    <property type="match status" value="1"/>
</dbReference>
<evidence type="ECO:0000313" key="9">
    <source>
        <dbReference type="EMBL" id="KAK9664308.1"/>
    </source>
</evidence>
<evidence type="ECO:0000256" key="4">
    <source>
        <dbReference type="ARBA" id="ARBA00022737"/>
    </source>
</evidence>
<proteinExistence type="predicted"/>
<comment type="subcellular location">
    <subcellularLocation>
        <location evidence="1">Membrane</location>
    </subcellularLocation>
</comment>
<evidence type="ECO:0000256" key="7">
    <source>
        <dbReference type="SAM" id="MobiDB-lite"/>
    </source>
</evidence>
<evidence type="ECO:0000313" key="10">
    <source>
        <dbReference type="Proteomes" id="UP001443914"/>
    </source>
</evidence>
<dbReference type="Gene3D" id="3.80.10.10">
    <property type="entry name" value="Ribonuclease Inhibitor"/>
    <property type="match status" value="1"/>
</dbReference>
<dbReference type="InterPro" id="IPR011009">
    <property type="entry name" value="Kinase-like_dom_sf"/>
</dbReference>
<keyword evidence="6" id="KW-0472">Membrane</keyword>
<dbReference type="SMART" id="SM00369">
    <property type="entry name" value="LRR_TYP"/>
    <property type="match status" value="4"/>
</dbReference>
<accession>A0AAW1GH35</accession>
<dbReference type="SUPFAM" id="SSF52047">
    <property type="entry name" value="RNI-like"/>
    <property type="match status" value="1"/>
</dbReference>
<dbReference type="InterPro" id="IPR055414">
    <property type="entry name" value="LRR_R13L4/SHOC2-like"/>
</dbReference>
<dbReference type="PROSITE" id="PS00108">
    <property type="entry name" value="PROTEIN_KINASE_ST"/>
    <property type="match status" value="1"/>
</dbReference>
<keyword evidence="5" id="KW-1133">Transmembrane helix</keyword>
<evidence type="ECO:0000256" key="5">
    <source>
        <dbReference type="ARBA" id="ARBA00022989"/>
    </source>
</evidence>
<dbReference type="PANTHER" id="PTHR24359">
    <property type="entry name" value="SERINE/THREONINE-PROTEIN KINASE SBK1"/>
    <property type="match status" value="1"/>
</dbReference>
<dbReference type="GO" id="GO:0016020">
    <property type="term" value="C:membrane"/>
    <property type="evidence" value="ECO:0007669"/>
    <property type="project" value="UniProtKB-SubCell"/>
</dbReference>
<dbReference type="Proteomes" id="UP001443914">
    <property type="component" value="Unassembled WGS sequence"/>
</dbReference>
<evidence type="ECO:0000256" key="6">
    <source>
        <dbReference type="ARBA" id="ARBA00023136"/>
    </source>
</evidence>
<dbReference type="Pfam" id="PF14381">
    <property type="entry name" value="EDR1_CTR1_ARMC3_pept"/>
    <property type="match status" value="1"/>
</dbReference>
<dbReference type="PROSITE" id="PS50011">
    <property type="entry name" value="PROTEIN_KINASE_DOM"/>
    <property type="match status" value="1"/>
</dbReference>
<gene>
    <name evidence="9" type="ORF">RND81_14G032500</name>
</gene>
<feature type="compositionally biased region" description="Basic and acidic residues" evidence="7">
    <location>
        <begin position="500"/>
        <end position="510"/>
    </location>
</feature>
<keyword evidence="10" id="KW-1185">Reference proteome</keyword>
<feature type="region of interest" description="Disordered" evidence="7">
    <location>
        <begin position="1059"/>
        <end position="1095"/>
    </location>
</feature>
<dbReference type="InterPro" id="IPR032675">
    <property type="entry name" value="LRR_dom_sf"/>
</dbReference>
<dbReference type="InterPro" id="IPR001611">
    <property type="entry name" value="Leu-rich_rpt"/>
</dbReference>
<dbReference type="InterPro" id="IPR008271">
    <property type="entry name" value="Ser/Thr_kinase_AS"/>
</dbReference>
<dbReference type="FunFam" id="1.10.510.10:FF:000988">
    <property type="entry name" value="Leucine-rich repeat protein kinase family protein"/>
    <property type="match status" value="1"/>
</dbReference>
<keyword evidence="4" id="KW-0677">Repeat</keyword>
<reference evidence="9" key="1">
    <citation type="submission" date="2024-03" db="EMBL/GenBank/DDBJ databases">
        <title>WGS assembly of Saponaria officinalis var. Norfolk2.</title>
        <authorList>
            <person name="Jenkins J."/>
            <person name="Shu S."/>
            <person name="Grimwood J."/>
            <person name="Barry K."/>
            <person name="Goodstein D."/>
            <person name="Schmutz J."/>
            <person name="Leebens-Mack J."/>
            <person name="Osbourn A."/>
        </authorList>
    </citation>
    <scope>NUCLEOTIDE SEQUENCE [LARGE SCALE GENOMIC DNA]</scope>
    <source>
        <strain evidence="9">JIC</strain>
    </source>
</reference>